<gene>
    <name evidence="1" type="ORF">FHS26_005580</name>
</gene>
<dbReference type="GO" id="GO:0016788">
    <property type="term" value="F:hydrolase activity, acting on ester bonds"/>
    <property type="evidence" value="ECO:0007669"/>
    <property type="project" value="UniProtKB-ARBA"/>
</dbReference>
<organism evidence="1 2">
    <name type="scientific">Rhizobium pisi</name>
    <dbReference type="NCBI Taxonomy" id="574561"/>
    <lineage>
        <taxon>Bacteria</taxon>
        <taxon>Pseudomonadati</taxon>
        <taxon>Pseudomonadota</taxon>
        <taxon>Alphaproteobacteria</taxon>
        <taxon>Hyphomicrobiales</taxon>
        <taxon>Rhizobiaceae</taxon>
        <taxon>Rhizobium/Agrobacterium group</taxon>
        <taxon>Rhizobium</taxon>
    </lineage>
</organism>
<dbReference type="AlphaFoldDB" id="A0A7W5BRI2"/>
<comment type="caution">
    <text evidence="1">The sequence shown here is derived from an EMBL/GenBank/DDBJ whole genome shotgun (WGS) entry which is preliminary data.</text>
</comment>
<proteinExistence type="predicted"/>
<name>A0A7W5BRI2_9HYPH</name>
<protein>
    <recommendedName>
        <fullName evidence="3">SGNH/GDSL hydrolase family protein</fullName>
    </recommendedName>
</protein>
<accession>A0A7W5BRI2</accession>
<dbReference type="InterPro" id="IPR036514">
    <property type="entry name" value="SGNH_hydro_sf"/>
</dbReference>
<dbReference type="Gene3D" id="3.40.50.1110">
    <property type="entry name" value="SGNH hydrolase"/>
    <property type="match status" value="1"/>
</dbReference>
<evidence type="ECO:0000313" key="1">
    <source>
        <dbReference type="EMBL" id="MBB3137812.1"/>
    </source>
</evidence>
<evidence type="ECO:0000313" key="2">
    <source>
        <dbReference type="Proteomes" id="UP000518315"/>
    </source>
</evidence>
<dbReference type="Proteomes" id="UP000518315">
    <property type="component" value="Unassembled WGS sequence"/>
</dbReference>
<keyword evidence="2" id="KW-1185">Reference proteome</keyword>
<evidence type="ECO:0008006" key="3">
    <source>
        <dbReference type="Google" id="ProtNLM"/>
    </source>
</evidence>
<dbReference type="RefSeq" id="WP_312860848.1">
    <property type="nucleotide sequence ID" value="NZ_JACHXH010000025.1"/>
</dbReference>
<sequence>MAEIFNEQRVIGVHIVPDGTVLHNGQRVVGIREAESGVLFTGGRRVLGVSVLSGSEVIYNEQVVVGAVIIRDDRTLYNGMPVVPVSGSGAAPADPDRYMFFATRNRMPSGALVTAAAGTNYVCSKIVVSSPSYRTNTFRFHFSGFASTEGGNSPQETVYAGNATVIDGLLIRIGGVFHPCSFAGTAGVTIPDQSQGTWSDPLTLADAVAAETEIEIWLFYHTDAGQMQLPVYRIQKHRGERIWGAADYASLLAFKDTPDADSTPALDTNYAGQTQPQYYGPDFMVAKGDWDGRPVALVACDSIGEARQEFSAAADQRGNLGWLRKWLDSGWRIPHVMIGMPGAAAFRELTGSGASIATRRWAIVDEIIAFNGGKRPFTVILNQMGQNDTTTPYSTFFTTRYLGFVNRLRSRYSGAKIVALPPLGRTNATISITLTSTGALATATCASTAHLVSGQSLVIAGATPSAYNGTYAISVTGPTTFTYTFAGGTSPATGTITAADDFRTEASQTYAAQNSYPADGTDASNKWRLRNDILAKTSACCDDSIDTLGAWQGPAGIGKWPGQIDLPSSVLTVQAGTDGVATYTSIQVADGSIFSPEQPLRIYSADGLTLLRSPAISAVNGNVLTLAAAATVLPAGSLVRQAVLPDGVHPLPAMVKRIRLGVAQGEKEKLKVA</sequence>
<dbReference type="EMBL" id="JACHXH010000025">
    <property type="protein sequence ID" value="MBB3137812.1"/>
    <property type="molecule type" value="Genomic_DNA"/>
</dbReference>
<reference evidence="1 2" key="1">
    <citation type="submission" date="2020-08" db="EMBL/GenBank/DDBJ databases">
        <title>Genomic Encyclopedia of Type Strains, Phase III (KMG-III): the genomes of soil and plant-associated and newly described type strains.</title>
        <authorList>
            <person name="Whitman W."/>
        </authorList>
    </citation>
    <scope>NUCLEOTIDE SEQUENCE [LARGE SCALE GENOMIC DNA]</scope>
    <source>
        <strain evidence="1 2">CECT 4113</strain>
    </source>
</reference>